<feature type="region of interest" description="Disordered" evidence="1">
    <location>
        <begin position="332"/>
        <end position="363"/>
    </location>
</feature>
<feature type="compositionally biased region" description="Acidic residues" evidence="1">
    <location>
        <begin position="339"/>
        <end position="363"/>
    </location>
</feature>
<dbReference type="EMBL" id="JAAAIN010003017">
    <property type="protein sequence ID" value="KAG0288393.1"/>
    <property type="molecule type" value="Genomic_DNA"/>
</dbReference>
<organism evidence="2 3">
    <name type="scientific">Linnemannia gamsii</name>
    <dbReference type="NCBI Taxonomy" id="64522"/>
    <lineage>
        <taxon>Eukaryota</taxon>
        <taxon>Fungi</taxon>
        <taxon>Fungi incertae sedis</taxon>
        <taxon>Mucoromycota</taxon>
        <taxon>Mortierellomycotina</taxon>
        <taxon>Mortierellomycetes</taxon>
        <taxon>Mortierellales</taxon>
        <taxon>Mortierellaceae</taxon>
        <taxon>Linnemannia</taxon>
    </lineage>
</organism>
<dbReference type="Pfam" id="PF14299">
    <property type="entry name" value="PP2"/>
    <property type="match status" value="1"/>
</dbReference>
<gene>
    <name evidence="2" type="ORF">BGZ97_006829</name>
</gene>
<accession>A0A9P6QQI1</accession>
<protein>
    <recommendedName>
        <fullName evidence="4">F-box domain-containing protein</fullName>
    </recommendedName>
</protein>
<name>A0A9P6QQI1_9FUNG</name>
<dbReference type="OrthoDB" id="9970274at2759"/>
<dbReference type="SUPFAM" id="SSF81383">
    <property type="entry name" value="F-box domain"/>
    <property type="match status" value="1"/>
</dbReference>
<proteinExistence type="predicted"/>
<dbReference type="Proteomes" id="UP000823405">
    <property type="component" value="Unassembled WGS sequence"/>
</dbReference>
<dbReference type="AlphaFoldDB" id="A0A9P6QQI1"/>
<dbReference type="InterPro" id="IPR036047">
    <property type="entry name" value="F-box-like_dom_sf"/>
</dbReference>
<keyword evidence="3" id="KW-1185">Reference proteome</keyword>
<dbReference type="InterPro" id="IPR025886">
    <property type="entry name" value="PP2-like"/>
</dbReference>
<evidence type="ECO:0008006" key="4">
    <source>
        <dbReference type="Google" id="ProtNLM"/>
    </source>
</evidence>
<sequence>MTSLITTPTPTLTALPVDVLIDIALALPCREFGRLLQTNRYIHMTLDTHWVWHQRFVIRMGQALLAGKLKQVAEEGSSSGNVAPTPTPKVGELPGEVPSCNLRETSSATKEQLIEWYRQYARTTIPARDMVIIHMNNRHWRMEPDATSQFGEVARLNYVNWLDVSAVFHGIVPGRYYVQWSLIVSPTFNIENTLFRAATIPGHEAKSSFIKATNSTTRDRFQPGPMLLQLPDQLEVGPEHPTVFVQFKNHDDYQSKTALSVDYVRLVSVDDLTRAFVPEPVDPQWEGGDHIQARRDFVVPRNVEDEGTSEGNGDVPWFAPSQWMNFLWGAQGSTAGVGQDDEFEPGVDNGEYEEEGEWGPDEQ</sequence>
<evidence type="ECO:0000313" key="2">
    <source>
        <dbReference type="EMBL" id="KAG0288393.1"/>
    </source>
</evidence>
<evidence type="ECO:0000256" key="1">
    <source>
        <dbReference type="SAM" id="MobiDB-lite"/>
    </source>
</evidence>
<reference evidence="2" key="1">
    <citation type="journal article" date="2020" name="Fungal Divers.">
        <title>Resolving the Mortierellaceae phylogeny through synthesis of multi-gene phylogenetics and phylogenomics.</title>
        <authorList>
            <person name="Vandepol N."/>
            <person name="Liber J."/>
            <person name="Desiro A."/>
            <person name="Na H."/>
            <person name="Kennedy M."/>
            <person name="Barry K."/>
            <person name="Grigoriev I.V."/>
            <person name="Miller A.N."/>
            <person name="O'Donnell K."/>
            <person name="Stajich J.E."/>
            <person name="Bonito G."/>
        </authorList>
    </citation>
    <scope>NUCLEOTIDE SEQUENCE</scope>
    <source>
        <strain evidence="2">NVP60</strain>
    </source>
</reference>
<comment type="caution">
    <text evidence="2">The sequence shown here is derived from an EMBL/GenBank/DDBJ whole genome shotgun (WGS) entry which is preliminary data.</text>
</comment>
<evidence type="ECO:0000313" key="3">
    <source>
        <dbReference type="Proteomes" id="UP000823405"/>
    </source>
</evidence>
<feature type="region of interest" description="Disordered" evidence="1">
    <location>
        <begin position="75"/>
        <end position="96"/>
    </location>
</feature>